<accession>A0ABQ9D6I5</accession>
<evidence type="ECO:0000313" key="2">
    <source>
        <dbReference type="Proteomes" id="UP001145742"/>
    </source>
</evidence>
<dbReference type="Proteomes" id="UP001145742">
    <property type="component" value="Unassembled WGS sequence"/>
</dbReference>
<sequence>MTSKSKELILPLYSTLVRPHLESCIQLWGLQQKKDIDLLEQVQRRAIKLITGLEHLSYEDRLGKLGLYRLERDWCHWTREKRLADTTLNTKQNLFHVHNEYNSIAYDGEVTETGLVQPEEVKTKRKSYCCREKQGADGKLVKDEIPQDQQELNRVFCGLGRQ</sequence>
<organism evidence="1 2">
    <name type="scientific">Willisornis vidua</name>
    <name type="common">Xingu scale-backed antbird</name>
    <dbReference type="NCBI Taxonomy" id="1566151"/>
    <lineage>
        <taxon>Eukaryota</taxon>
        <taxon>Metazoa</taxon>
        <taxon>Chordata</taxon>
        <taxon>Craniata</taxon>
        <taxon>Vertebrata</taxon>
        <taxon>Euteleostomi</taxon>
        <taxon>Archelosauria</taxon>
        <taxon>Archosauria</taxon>
        <taxon>Dinosauria</taxon>
        <taxon>Saurischia</taxon>
        <taxon>Theropoda</taxon>
        <taxon>Coelurosauria</taxon>
        <taxon>Aves</taxon>
        <taxon>Neognathae</taxon>
        <taxon>Neoaves</taxon>
        <taxon>Telluraves</taxon>
        <taxon>Australaves</taxon>
        <taxon>Passeriformes</taxon>
        <taxon>Thamnophilidae</taxon>
        <taxon>Willisornis</taxon>
    </lineage>
</organism>
<reference evidence="1" key="1">
    <citation type="submission" date="2019-10" db="EMBL/GenBank/DDBJ databases">
        <authorList>
            <person name="Soares A.E.R."/>
            <person name="Aleixo A."/>
            <person name="Schneider P."/>
            <person name="Miyaki C.Y."/>
            <person name="Schneider M.P."/>
            <person name="Mello C."/>
            <person name="Vasconcelos A.T.R."/>
        </authorList>
    </citation>
    <scope>NUCLEOTIDE SEQUENCE</scope>
    <source>
        <tissue evidence="1">Muscle</tissue>
    </source>
</reference>
<protein>
    <submittedName>
        <fullName evidence="1">Uncharacterized protein</fullName>
    </submittedName>
</protein>
<proteinExistence type="predicted"/>
<name>A0ABQ9D6I5_9PASS</name>
<keyword evidence="2" id="KW-1185">Reference proteome</keyword>
<comment type="caution">
    <text evidence="1">The sequence shown here is derived from an EMBL/GenBank/DDBJ whole genome shotgun (WGS) entry which is preliminary data.</text>
</comment>
<evidence type="ECO:0000313" key="1">
    <source>
        <dbReference type="EMBL" id="KAJ7412823.1"/>
    </source>
</evidence>
<dbReference type="EMBL" id="WHWB01034197">
    <property type="protein sequence ID" value="KAJ7412823.1"/>
    <property type="molecule type" value="Genomic_DNA"/>
</dbReference>
<gene>
    <name evidence="1" type="ORF">WISP_94578</name>
</gene>